<dbReference type="PANTHER" id="PTHR31117">
    <property type="entry name" value="PROTEIN KREG-1"/>
    <property type="match status" value="1"/>
</dbReference>
<dbReference type="EMBL" id="NMWX01000001">
    <property type="protein sequence ID" value="OZG07792.1"/>
    <property type="molecule type" value="Genomic_DNA"/>
</dbReference>
<dbReference type="GO" id="GO:0097501">
    <property type="term" value="P:stress response to metal ion"/>
    <property type="evidence" value="ECO:0007669"/>
    <property type="project" value="InterPro"/>
</dbReference>
<sequence>MSYYGNGGYSPYGQPAFGAPPPVYGAPGYMPPTVHIHSDNHHHGHHHHHHGFLHELGHALTGHHHHHHHGHHFGHHHHHHGHH</sequence>
<dbReference type="eggNOG" id="ENOG502TIFU">
    <property type="taxonomic scope" value="Eukaryota"/>
</dbReference>
<dbReference type="InterPro" id="IPR040232">
    <property type="entry name" value="Kreg-1"/>
</dbReference>
<name>A0A261BBR9_CAERE</name>
<protein>
    <submittedName>
        <fullName evidence="1">Uncharacterized protein</fullName>
    </submittedName>
</protein>
<dbReference type="PANTHER" id="PTHR31117:SF2">
    <property type="entry name" value="PROTEIN KREG-1-RELATED"/>
    <property type="match status" value="1"/>
</dbReference>
<accession>A0A261BBR9</accession>
<evidence type="ECO:0000313" key="2">
    <source>
        <dbReference type="Proteomes" id="UP000216624"/>
    </source>
</evidence>
<gene>
    <name evidence="1" type="ORF">FL82_02234</name>
</gene>
<dbReference type="STRING" id="31234.E3MUH6"/>
<feature type="non-terminal residue" evidence="1">
    <location>
        <position position="1"/>
    </location>
</feature>
<proteinExistence type="predicted"/>
<reference evidence="1" key="1">
    <citation type="submission" date="2017-08" db="EMBL/GenBank/DDBJ databases">
        <authorList>
            <person name="de Groot N.N."/>
        </authorList>
    </citation>
    <scope>NUCLEOTIDE SEQUENCE [LARGE SCALE GENOMIC DNA]</scope>
    <source>
        <strain evidence="1">PX439</strain>
    </source>
</reference>
<organism evidence="1 2">
    <name type="scientific">Caenorhabditis remanei</name>
    <name type="common">Caenorhabditis vulgaris</name>
    <dbReference type="NCBI Taxonomy" id="31234"/>
    <lineage>
        <taxon>Eukaryota</taxon>
        <taxon>Metazoa</taxon>
        <taxon>Ecdysozoa</taxon>
        <taxon>Nematoda</taxon>
        <taxon>Chromadorea</taxon>
        <taxon>Rhabditida</taxon>
        <taxon>Rhabditina</taxon>
        <taxon>Rhabditomorpha</taxon>
        <taxon>Rhabditoidea</taxon>
        <taxon>Rhabditidae</taxon>
        <taxon>Peloderinae</taxon>
        <taxon>Caenorhabditis</taxon>
    </lineage>
</organism>
<dbReference type="OMA" id="HVHSEGH"/>
<dbReference type="Proteomes" id="UP000216624">
    <property type="component" value="Unassembled WGS sequence"/>
</dbReference>
<comment type="caution">
    <text evidence="1">The sequence shown here is derived from an EMBL/GenBank/DDBJ whole genome shotgun (WGS) entry which is preliminary data.</text>
</comment>
<dbReference type="HOGENOM" id="CLU_2560486_0_0_1"/>
<keyword evidence="2" id="KW-1185">Reference proteome</keyword>
<evidence type="ECO:0000313" key="1">
    <source>
        <dbReference type="EMBL" id="OZG07792.1"/>
    </source>
</evidence>